<reference evidence="1 2" key="1">
    <citation type="submission" date="2024-03" db="EMBL/GenBank/DDBJ databases">
        <authorList>
            <person name="Martinez-Hernandez J."/>
        </authorList>
    </citation>
    <scope>NUCLEOTIDE SEQUENCE [LARGE SCALE GENOMIC DNA]</scope>
</reference>
<keyword evidence="2" id="KW-1185">Reference proteome</keyword>
<accession>A0AAV1X1X4</accession>
<dbReference type="AlphaFoldDB" id="A0AAV1X1X4"/>
<dbReference type="EMBL" id="CAXHTB010000011">
    <property type="protein sequence ID" value="CAL0314981.1"/>
    <property type="molecule type" value="Genomic_DNA"/>
</dbReference>
<sequence length="217" mass="24920">MELRIDVSSVCLQFLAVPLLYSRELRTLLLFLPQRTLPWDWLWALVKTSSFWAYLPILSIGTDARPEERRGYYHEKASLTSLQGLSSSLQLKEGRFEEREQLVRAKFMGLGLTIFYDAIGRSLFSVPMKKMSSVEEKPERLKEFRVGLKVHHDRHETAGSLPASGNESCRVLDQLCDTDGHEGRRRTQAAEMQKRRAKIPDPEHVIDSTTNLLNEGF</sequence>
<comment type="caution">
    <text evidence="1">The sequence shown here is derived from an EMBL/GenBank/DDBJ whole genome shotgun (WGS) entry which is preliminary data.</text>
</comment>
<protein>
    <submittedName>
        <fullName evidence="1">Uncharacterized protein</fullName>
    </submittedName>
</protein>
<organism evidence="1 2">
    <name type="scientific">Lupinus luteus</name>
    <name type="common">European yellow lupine</name>
    <dbReference type="NCBI Taxonomy" id="3873"/>
    <lineage>
        <taxon>Eukaryota</taxon>
        <taxon>Viridiplantae</taxon>
        <taxon>Streptophyta</taxon>
        <taxon>Embryophyta</taxon>
        <taxon>Tracheophyta</taxon>
        <taxon>Spermatophyta</taxon>
        <taxon>Magnoliopsida</taxon>
        <taxon>eudicotyledons</taxon>
        <taxon>Gunneridae</taxon>
        <taxon>Pentapetalae</taxon>
        <taxon>rosids</taxon>
        <taxon>fabids</taxon>
        <taxon>Fabales</taxon>
        <taxon>Fabaceae</taxon>
        <taxon>Papilionoideae</taxon>
        <taxon>50 kb inversion clade</taxon>
        <taxon>genistoids sensu lato</taxon>
        <taxon>core genistoids</taxon>
        <taxon>Genisteae</taxon>
        <taxon>Lupinus</taxon>
    </lineage>
</organism>
<proteinExistence type="predicted"/>
<evidence type="ECO:0000313" key="1">
    <source>
        <dbReference type="EMBL" id="CAL0314981.1"/>
    </source>
</evidence>
<name>A0AAV1X1X4_LUPLU</name>
<evidence type="ECO:0000313" key="2">
    <source>
        <dbReference type="Proteomes" id="UP001497480"/>
    </source>
</evidence>
<gene>
    <name evidence="1" type="ORF">LLUT_LOCUS16041</name>
</gene>
<dbReference type="Proteomes" id="UP001497480">
    <property type="component" value="Unassembled WGS sequence"/>
</dbReference>